<proteinExistence type="predicted"/>
<dbReference type="PANTHER" id="PTHR10013">
    <property type="entry name" value="GENERAL VESICULAR TRANSPORT FACTOR P115"/>
    <property type="match status" value="1"/>
</dbReference>
<dbReference type="InterPro" id="IPR024095">
    <property type="entry name" value="Vesicle_P115"/>
</dbReference>
<dbReference type="InterPro" id="IPR041209">
    <property type="entry name" value="P115_Arm_rpt"/>
</dbReference>
<dbReference type="GO" id="GO:0005794">
    <property type="term" value="C:Golgi apparatus"/>
    <property type="evidence" value="ECO:0007669"/>
    <property type="project" value="UniProtKB-SubCell"/>
</dbReference>
<feature type="coiled-coil region" evidence="4">
    <location>
        <begin position="693"/>
        <end position="795"/>
    </location>
</feature>
<comment type="subcellular location">
    <subcellularLocation>
        <location evidence="1">Golgi apparatus</location>
    </subcellularLocation>
</comment>
<evidence type="ECO:0000256" key="2">
    <source>
        <dbReference type="ARBA" id="ARBA00023034"/>
    </source>
</evidence>
<evidence type="ECO:0000256" key="1">
    <source>
        <dbReference type="ARBA" id="ARBA00004555"/>
    </source>
</evidence>
<evidence type="ECO:0000256" key="4">
    <source>
        <dbReference type="SAM" id="Coils"/>
    </source>
</evidence>
<dbReference type="Pfam" id="PF18770">
    <property type="entry name" value="Arm_vescicular"/>
    <property type="match status" value="1"/>
</dbReference>
<dbReference type="Gene3D" id="1.10.287.1490">
    <property type="match status" value="1"/>
</dbReference>
<keyword evidence="3 4" id="KW-0175">Coiled coil</keyword>
<reference evidence="6 7" key="1">
    <citation type="journal article" date="2024" name="bioRxiv">
        <title>A reference genome for Trichogramma kaykai: A tiny desert-dwelling parasitoid wasp with competing sex-ratio distorters.</title>
        <authorList>
            <person name="Culotta J."/>
            <person name="Lindsey A.R."/>
        </authorList>
    </citation>
    <scope>NUCLEOTIDE SEQUENCE [LARGE SCALE GENOMIC DNA]</scope>
    <source>
        <strain evidence="6 7">KSX58</strain>
    </source>
</reference>
<dbReference type="Pfam" id="PF04869">
    <property type="entry name" value="Uso1_p115_head"/>
    <property type="match status" value="1"/>
</dbReference>
<gene>
    <name evidence="6" type="ORF">TKK_002912</name>
</gene>
<dbReference type="FunFam" id="1.25.10.10:FF:000394">
    <property type="entry name" value="general vesicular transport factor p115"/>
    <property type="match status" value="1"/>
</dbReference>
<keyword evidence="7" id="KW-1185">Reference proteome</keyword>
<dbReference type="Gene3D" id="1.25.10.10">
    <property type="entry name" value="Leucine-rich Repeat Variant"/>
    <property type="match status" value="1"/>
</dbReference>
<evidence type="ECO:0000259" key="5">
    <source>
        <dbReference type="Pfam" id="PF04869"/>
    </source>
</evidence>
<sequence>MEYFKSSIKYVVGTTPEPEVKPSGAEMIERLVNRLQSSSLLDDRRDACRALKALSRNHRVEVGALAMEPLLQVLHMDKTDSEIVALALDTLCNITSKEVFDDEDEAKHNIGEEFTEILVKNESSVSRILMFLEEFESKVRWPALKILSNLLNHKLKIVQEIILVSPMGISKLMDILADTREVIRNDALLVLIQLTKGNSNIQKIVAFENAFDRIFILIHHEGGLEGGIVVEDCLILMLNLLRSNYSNQNFFKEGSYIQKLTPMFELLTTCAEEPNGWSPQKMSNVYCLTQIVRALVAPNGPAQSVAACQKIMKSCGLLETLCNILMMVGIPQDTLTELINTVAEIIRGDDINQEFLANVMAPSNPPRPVILVLLMSMINDKQTFSLRCAVLYCFQCFLYKNVTKQMELVQTLLPQGTDRPSLTSGQLLCGGICSSDSLSIWFSAVALSHALIEGTKQKEELVKVHLATNIGTPPVSLMSQCITLLQQNNNIQSKLGILILLCTWTAYSPAAVKAFVSIEFSVSYLIALLSSHEFTEDVQEILLKSMCAFLIGICIHFNDDSVPKYTKSKLRDIVENRIGLEKIQDTIGNITKHEVYSRTLKHPQLSVKTSEEILLDHEFCRLLKNLETVVLKTISSKGDANNHNEDSHNYNLPENPMIAQYKDLIREQDAKITMLIDTVNGLTKEKHDLVFQMDQLRSKVDSLVDENKVLRAAHASFSDKLNQAENNHTSHEKCLKQIQILQEQVKRCEDLENQISKYEDIIKEMKSDNSENAIIEKLDKEIAEKTQSLNKLTQDQNDLLALMMDQDKLIDKYQKKLASLGISCDEDDSCVEHVENHNDSAVTNEKYN</sequence>
<dbReference type="Proteomes" id="UP001627154">
    <property type="component" value="Unassembled WGS sequence"/>
</dbReference>
<keyword evidence="2" id="KW-0333">Golgi apparatus</keyword>
<feature type="domain" description="Vesicle tethering protein Uso1/P115-like head" evidence="5">
    <location>
        <begin position="353"/>
        <end position="634"/>
    </location>
</feature>
<dbReference type="SUPFAM" id="SSF48371">
    <property type="entry name" value="ARM repeat"/>
    <property type="match status" value="1"/>
</dbReference>
<accession>A0ABD2XGQ4</accession>
<evidence type="ECO:0000313" key="6">
    <source>
        <dbReference type="EMBL" id="KAL3404432.1"/>
    </source>
</evidence>
<dbReference type="InterPro" id="IPR006953">
    <property type="entry name" value="Vesicle_Uso1_P115_head"/>
</dbReference>
<dbReference type="PANTHER" id="PTHR10013:SF0">
    <property type="entry name" value="GENERAL VESICULAR TRANSPORT FACTOR P115"/>
    <property type="match status" value="1"/>
</dbReference>
<name>A0ABD2XGQ4_9HYME</name>
<dbReference type="InterPro" id="IPR016024">
    <property type="entry name" value="ARM-type_fold"/>
</dbReference>
<dbReference type="AlphaFoldDB" id="A0ABD2XGQ4"/>
<organism evidence="6 7">
    <name type="scientific">Trichogramma kaykai</name>
    <dbReference type="NCBI Taxonomy" id="54128"/>
    <lineage>
        <taxon>Eukaryota</taxon>
        <taxon>Metazoa</taxon>
        <taxon>Ecdysozoa</taxon>
        <taxon>Arthropoda</taxon>
        <taxon>Hexapoda</taxon>
        <taxon>Insecta</taxon>
        <taxon>Pterygota</taxon>
        <taxon>Neoptera</taxon>
        <taxon>Endopterygota</taxon>
        <taxon>Hymenoptera</taxon>
        <taxon>Apocrita</taxon>
        <taxon>Proctotrupomorpha</taxon>
        <taxon>Chalcidoidea</taxon>
        <taxon>Trichogrammatidae</taxon>
        <taxon>Trichogramma</taxon>
    </lineage>
</organism>
<dbReference type="InterPro" id="IPR011989">
    <property type="entry name" value="ARM-like"/>
</dbReference>
<protein>
    <recommendedName>
        <fullName evidence="5">Vesicle tethering protein Uso1/P115-like head domain-containing protein</fullName>
    </recommendedName>
</protein>
<dbReference type="EMBL" id="JBJJXI010000025">
    <property type="protein sequence ID" value="KAL3404432.1"/>
    <property type="molecule type" value="Genomic_DNA"/>
</dbReference>
<evidence type="ECO:0000256" key="3">
    <source>
        <dbReference type="ARBA" id="ARBA00023054"/>
    </source>
</evidence>
<comment type="caution">
    <text evidence="6">The sequence shown here is derived from an EMBL/GenBank/DDBJ whole genome shotgun (WGS) entry which is preliminary data.</text>
</comment>
<evidence type="ECO:0000313" key="7">
    <source>
        <dbReference type="Proteomes" id="UP001627154"/>
    </source>
</evidence>